<dbReference type="InterPro" id="IPR030700">
    <property type="entry name" value="N-end_Aminoacyl_Trfase"/>
</dbReference>
<evidence type="ECO:0000256" key="1">
    <source>
        <dbReference type="ARBA" id="ARBA00009991"/>
    </source>
</evidence>
<feature type="region of interest" description="Disordered" evidence="6">
    <location>
        <begin position="131"/>
        <end position="165"/>
    </location>
</feature>
<evidence type="ECO:0000313" key="10">
    <source>
        <dbReference type="Proteomes" id="UP001328107"/>
    </source>
</evidence>
<protein>
    <recommendedName>
        <fullName evidence="5">Arginyl-tRNA--protein transferase 1</fullName>
        <shortName evidence="5">Arginyltransferase 1</shortName>
        <shortName evidence="5">R-transferase 1</shortName>
        <ecNumber evidence="5">2.3.2.8</ecNumber>
    </recommendedName>
    <alternativeName>
        <fullName evidence="5">Arginine-tRNA--protein transferase 1</fullName>
    </alternativeName>
</protein>
<evidence type="ECO:0000259" key="8">
    <source>
        <dbReference type="Pfam" id="PF04377"/>
    </source>
</evidence>
<comment type="catalytic activity">
    <reaction evidence="5">
        <text>an N-terminal L-alpha-aminoacyl-[protein] + L-arginyl-tRNA(Arg) = an N-terminal L-arginyl-L-aminoacyl-[protein] + tRNA(Arg) + H(+)</text>
        <dbReference type="Rhea" id="RHEA:10208"/>
        <dbReference type="Rhea" id="RHEA-COMP:9658"/>
        <dbReference type="Rhea" id="RHEA-COMP:9673"/>
        <dbReference type="Rhea" id="RHEA-COMP:10636"/>
        <dbReference type="Rhea" id="RHEA-COMP:10638"/>
        <dbReference type="ChEBI" id="CHEBI:15378"/>
        <dbReference type="ChEBI" id="CHEBI:78442"/>
        <dbReference type="ChEBI" id="CHEBI:78513"/>
        <dbReference type="ChEBI" id="CHEBI:78597"/>
        <dbReference type="ChEBI" id="CHEBI:83562"/>
        <dbReference type="EC" id="2.3.2.8"/>
    </reaction>
</comment>
<feature type="domain" description="N-end aminoacyl transferase N-terminal" evidence="7">
    <location>
        <begin position="21"/>
        <end position="113"/>
    </location>
</feature>
<dbReference type="GO" id="GO:0005737">
    <property type="term" value="C:cytoplasm"/>
    <property type="evidence" value="ECO:0007669"/>
    <property type="project" value="TreeGrafter"/>
</dbReference>
<keyword evidence="2 5" id="KW-0808">Transferase</keyword>
<accession>A0AAN5I6T0</accession>
<dbReference type="Proteomes" id="UP001328107">
    <property type="component" value="Unassembled WGS sequence"/>
</dbReference>
<gene>
    <name evidence="9" type="ORF">PMAYCL1PPCAC_23759</name>
</gene>
<dbReference type="PANTHER" id="PTHR21367:SF1">
    <property type="entry name" value="ARGINYL-TRNA--PROTEIN TRANSFERASE 1"/>
    <property type="match status" value="1"/>
</dbReference>
<comment type="caution">
    <text evidence="9">The sequence shown here is derived from an EMBL/GenBank/DDBJ whole genome shotgun (WGS) entry which is preliminary data.</text>
</comment>
<dbReference type="InterPro" id="IPR007471">
    <property type="entry name" value="N-end_Aminoacyl_Trfase_N"/>
</dbReference>
<organism evidence="9 10">
    <name type="scientific">Pristionchus mayeri</name>
    <dbReference type="NCBI Taxonomy" id="1317129"/>
    <lineage>
        <taxon>Eukaryota</taxon>
        <taxon>Metazoa</taxon>
        <taxon>Ecdysozoa</taxon>
        <taxon>Nematoda</taxon>
        <taxon>Chromadorea</taxon>
        <taxon>Rhabditida</taxon>
        <taxon>Rhabditina</taxon>
        <taxon>Diplogasteromorpha</taxon>
        <taxon>Diplogasteroidea</taxon>
        <taxon>Neodiplogasteridae</taxon>
        <taxon>Pristionchus</taxon>
    </lineage>
</organism>
<comment type="similarity">
    <text evidence="1 5">Belongs to the R-transferase family.</text>
</comment>
<dbReference type="InterPro" id="IPR017137">
    <property type="entry name" value="Arg-tRNA-P_Trfase_1_euk"/>
</dbReference>
<feature type="compositionally biased region" description="Basic and acidic residues" evidence="6">
    <location>
        <begin position="131"/>
        <end position="140"/>
    </location>
</feature>
<evidence type="ECO:0000259" key="7">
    <source>
        <dbReference type="Pfam" id="PF04376"/>
    </source>
</evidence>
<dbReference type="EMBL" id="BTRK01000005">
    <property type="protein sequence ID" value="GMR53564.1"/>
    <property type="molecule type" value="Genomic_DNA"/>
</dbReference>
<evidence type="ECO:0000313" key="9">
    <source>
        <dbReference type="EMBL" id="GMR53564.1"/>
    </source>
</evidence>
<dbReference type="Pfam" id="PF04377">
    <property type="entry name" value="ATE_C"/>
    <property type="match status" value="1"/>
</dbReference>
<feature type="compositionally biased region" description="Basic and acidic residues" evidence="6">
    <location>
        <begin position="148"/>
        <end position="165"/>
    </location>
</feature>
<dbReference type="GO" id="GO:0004057">
    <property type="term" value="F:arginyl-tRNA--protein transferase activity"/>
    <property type="evidence" value="ECO:0007669"/>
    <property type="project" value="UniProtKB-EC"/>
</dbReference>
<reference evidence="10" key="1">
    <citation type="submission" date="2022-10" db="EMBL/GenBank/DDBJ databases">
        <title>Genome assembly of Pristionchus species.</title>
        <authorList>
            <person name="Yoshida K."/>
            <person name="Sommer R.J."/>
        </authorList>
    </citation>
    <scope>NUCLEOTIDE SEQUENCE [LARGE SCALE GENOMIC DNA]</scope>
    <source>
        <strain evidence="10">RS5460</strain>
    </source>
</reference>
<comment type="function">
    <text evidence="5">Involved in the post-translational conjugation of arginine to the N-terminal aspartate or glutamate of a protein. This arginylation is required for degradation of the protein via the ubiquitin pathway.</text>
</comment>
<dbReference type="EC" id="2.3.2.8" evidence="5"/>
<evidence type="ECO:0000256" key="6">
    <source>
        <dbReference type="SAM" id="MobiDB-lite"/>
    </source>
</evidence>
<dbReference type="PANTHER" id="PTHR21367">
    <property type="entry name" value="ARGININE-TRNA-PROTEIN TRANSFERASE 1"/>
    <property type="match status" value="1"/>
</dbReference>
<evidence type="ECO:0000256" key="3">
    <source>
        <dbReference type="ARBA" id="ARBA00022786"/>
    </source>
</evidence>
<evidence type="ECO:0000256" key="4">
    <source>
        <dbReference type="ARBA" id="ARBA00023315"/>
    </source>
</evidence>
<sequence>MGERTEEISIVELLGWSDGGKCGYCKDGKGDGLKRNLGEKNEEEEKEALEGGSVSLGCAAYSMHVRDFENFLLWGWSRSGSYIYKPFMEKTCCPQYTIRLDVGKFILSRTQKKVLRNMRLYLEKGVKAKGGKEEREDMSKRGGQIGDQEMKEENNEEKKPPKVEKGLKKKEIRRKKAIEKWMKKGLNVEDEMEKRMNKEKMRVKTLEDRIGSLSGEGFAHELEIRLVAVDSEEYVERADEEYQLFKKYQESIHSDDDVSRRGFDRFLVKTPLTSADRSMGSFHMRYMVDGRIVAVGVVDILVESVSAKYLFYDPSFSFLSLGTYTALQEIQLVRKLQERMPRLRYYYMGYYISDCPKMRYKGAFRPSDLLCDRSLSWVPLSECSPLLSSNSHLFTLFRPSLPTAPRLDPRNAKLYLGGEITNLNSLPPFVRSKITDKLESFCAFTTPDASKIVLVIKELQIDGMG</sequence>
<dbReference type="InterPro" id="IPR016181">
    <property type="entry name" value="Acyl_CoA_acyltransferase"/>
</dbReference>
<name>A0AAN5I6T0_9BILA</name>
<evidence type="ECO:0000256" key="5">
    <source>
        <dbReference type="PIRNR" id="PIRNR037207"/>
    </source>
</evidence>
<keyword evidence="3 5" id="KW-0833">Ubl conjugation pathway</keyword>
<dbReference type="AlphaFoldDB" id="A0AAN5I6T0"/>
<evidence type="ECO:0000256" key="2">
    <source>
        <dbReference type="ARBA" id="ARBA00022679"/>
    </source>
</evidence>
<dbReference type="InterPro" id="IPR007472">
    <property type="entry name" value="N-end_Aminoacyl_Trfase_C"/>
</dbReference>
<keyword evidence="4 5" id="KW-0012">Acyltransferase</keyword>
<keyword evidence="10" id="KW-1185">Reference proteome</keyword>
<proteinExistence type="inferred from homology"/>
<feature type="domain" description="N-end rule aminoacyl transferase C-terminal" evidence="8">
    <location>
        <begin position="240"/>
        <end position="371"/>
    </location>
</feature>
<dbReference type="SUPFAM" id="SSF55729">
    <property type="entry name" value="Acyl-CoA N-acyltransferases (Nat)"/>
    <property type="match status" value="1"/>
</dbReference>
<dbReference type="Pfam" id="PF04376">
    <property type="entry name" value="ATE_N"/>
    <property type="match status" value="1"/>
</dbReference>
<dbReference type="PIRSF" id="PIRSF037207">
    <property type="entry name" value="ATE1_euk"/>
    <property type="match status" value="1"/>
</dbReference>